<protein>
    <submittedName>
        <fullName evidence="1">Uncharacterized protein</fullName>
    </submittedName>
</protein>
<sequence length="142" mass="15742">MFDELVGQGPQKYLLTHKLSQDDAENFFRSIRGRGGYNNNPTAAQFMAAYKRLLVQMEVTSSSSGKCAQDIVSVLNATATAATVDARSTLTDMRRASILQPNDHNYTHRIDWPESLSAFVGSVVSYIADFIVRKVCATINYL</sequence>
<accession>A0ACB7RT90</accession>
<keyword evidence="2" id="KW-1185">Reference proteome</keyword>
<evidence type="ECO:0000313" key="2">
    <source>
        <dbReference type="Proteomes" id="UP000821845"/>
    </source>
</evidence>
<organism evidence="1 2">
    <name type="scientific">Hyalomma asiaticum</name>
    <name type="common">Tick</name>
    <dbReference type="NCBI Taxonomy" id="266040"/>
    <lineage>
        <taxon>Eukaryota</taxon>
        <taxon>Metazoa</taxon>
        <taxon>Ecdysozoa</taxon>
        <taxon>Arthropoda</taxon>
        <taxon>Chelicerata</taxon>
        <taxon>Arachnida</taxon>
        <taxon>Acari</taxon>
        <taxon>Parasitiformes</taxon>
        <taxon>Ixodida</taxon>
        <taxon>Ixodoidea</taxon>
        <taxon>Ixodidae</taxon>
        <taxon>Hyalomminae</taxon>
        <taxon>Hyalomma</taxon>
    </lineage>
</organism>
<proteinExistence type="predicted"/>
<evidence type="ECO:0000313" key="1">
    <source>
        <dbReference type="EMBL" id="KAH6925843.1"/>
    </source>
</evidence>
<reference evidence="1" key="1">
    <citation type="submission" date="2020-05" db="EMBL/GenBank/DDBJ databases">
        <title>Large-scale comparative analyses of tick genomes elucidate their genetic diversity and vector capacities.</title>
        <authorList>
            <person name="Jia N."/>
            <person name="Wang J."/>
            <person name="Shi W."/>
            <person name="Du L."/>
            <person name="Sun Y."/>
            <person name="Zhan W."/>
            <person name="Jiang J."/>
            <person name="Wang Q."/>
            <person name="Zhang B."/>
            <person name="Ji P."/>
            <person name="Sakyi L.B."/>
            <person name="Cui X."/>
            <person name="Yuan T."/>
            <person name="Jiang B."/>
            <person name="Yang W."/>
            <person name="Lam T.T.-Y."/>
            <person name="Chang Q."/>
            <person name="Ding S."/>
            <person name="Wang X."/>
            <person name="Zhu J."/>
            <person name="Ruan X."/>
            <person name="Zhao L."/>
            <person name="Wei J."/>
            <person name="Que T."/>
            <person name="Du C."/>
            <person name="Cheng J."/>
            <person name="Dai P."/>
            <person name="Han X."/>
            <person name="Huang E."/>
            <person name="Gao Y."/>
            <person name="Liu J."/>
            <person name="Shao H."/>
            <person name="Ye R."/>
            <person name="Li L."/>
            <person name="Wei W."/>
            <person name="Wang X."/>
            <person name="Wang C."/>
            <person name="Yang T."/>
            <person name="Huo Q."/>
            <person name="Li W."/>
            <person name="Guo W."/>
            <person name="Chen H."/>
            <person name="Zhou L."/>
            <person name="Ni X."/>
            <person name="Tian J."/>
            <person name="Zhou Y."/>
            <person name="Sheng Y."/>
            <person name="Liu T."/>
            <person name="Pan Y."/>
            <person name="Xia L."/>
            <person name="Li J."/>
            <person name="Zhao F."/>
            <person name="Cao W."/>
        </authorList>
    </citation>
    <scope>NUCLEOTIDE SEQUENCE</scope>
    <source>
        <strain evidence="1">Hyas-2018</strain>
    </source>
</reference>
<comment type="caution">
    <text evidence="1">The sequence shown here is derived from an EMBL/GenBank/DDBJ whole genome shotgun (WGS) entry which is preliminary data.</text>
</comment>
<dbReference type="Proteomes" id="UP000821845">
    <property type="component" value="Chromosome 7"/>
</dbReference>
<dbReference type="EMBL" id="CM023487">
    <property type="protein sequence ID" value="KAH6925843.1"/>
    <property type="molecule type" value="Genomic_DNA"/>
</dbReference>
<name>A0ACB7RT90_HYAAI</name>
<gene>
    <name evidence="1" type="ORF">HPB50_011091</name>
</gene>